<keyword evidence="4" id="KW-1003">Cell membrane</keyword>
<dbReference type="PANTHER" id="PTHR30047:SF7">
    <property type="entry name" value="HIGH-AFFINITY CHOLINE TRANSPORT PROTEIN"/>
    <property type="match status" value="1"/>
</dbReference>
<gene>
    <name evidence="10" type="ORF">BKA16_004274</name>
</gene>
<feature type="transmembrane region" description="Helical" evidence="9">
    <location>
        <begin position="423"/>
        <end position="448"/>
    </location>
</feature>
<feature type="transmembrane region" description="Helical" evidence="9">
    <location>
        <begin position="72"/>
        <end position="92"/>
    </location>
</feature>
<evidence type="ECO:0000313" key="10">
    <source>
        <dbReference type="EMBL" id="MBB4137722.1"/>
    </source>
</evidence>
<evidence type="ECO:0000256" key="9">
    <source>
        <dbReference type="SAM" id="Phobius"/>
    </source>
</evidence>
<dbReference type="RefSeq" id="WP_343067560.1">
    <property type="nucleotide sequence ID" value="NZ_JACIFP010000001.1"/>
</dbReference>
<evidence type="ECO:0000256" key="2">
    <source>
        <dbReference type="ARBA" id="ARBA00005658"/>
    </source>
</evidence>
<organism evidence="10 11">
    <name type="scientific">Gordonia humi</name>
    <dbReference type="NCBI Taxonomy" id="686429"/>
    <lineage>
        <taxon>Bacteria</taxon>
        <taxon>Bacillati</taxon>
        <taxon>Actinomycetota</taxon>
        <taxon>Actinomycetes</taxon>
        <taxon>Mycobacteriales</taxon>
        <taxon>Gordoniaceae</taxon>
        <taxon>Gordonia</taxon>
    </lineage>
</organism>
<feature type="compositionally biased region" description="Basic and acidic residues" evidence="8">
    <location>
        <begin position="708"/>
        <end position="727"/>
    </location>
</feature>
<proteinExistence type="inferred from homology"/>
<feature type="transmembrane region" description="Helical" evidence="9">
    <location>
        <begin position="368"/>
        <end position="388"/>
    </location>
</feature>
<feature type="transmembrane region" description="Helical" evidence="9">
    <location>
        <begin position="469"/>
        <end position="488"/>
    </location>
</feature>
<dbReference type="NCBIfam" id="TIGR00842">
    <property type="entry name" value="bcct"/>
    <property type="match status" value="1"/>
</dbReference>
<dbReference type="NCBIfam" id="NF007399">
    <property type="entry name" value="PRK09928.1"/>
    <property type="match status" value="1"/>
</dbReference>
<evidence type="ECO:0000256" key="6">
    <source>
        <dbReference type="ARBA" id="ARBA00022989"/>
    </source>
</evidence>
<protein>
    <submittedName>
        <fullName evidence="10">Choline/glycine/proline betaine transport protein</fullName>
    </submittedName>
</protein>
<feature type="transmembrane region" description="Helical" evidence="9">
    <location>
        <begin position="337"/>
        <end position="356"/>
    </location>
</feature>
<keyword evidence="11" id="KW-1185">Reference proteome</keyword>
<feature type="transmembrane region" description="Helical" evidence="9">
    <location>
        <begin position="283"/>
        <end position="303"/>
    </location>
</feature>
<name>A0A840F1H9_9ACTN</name>
<evidence type="ECO:0000256" key="3">
    <source>
        <dbReference type="ARBA" id="ARBA00022448"/>
    </source>
</evidence>
<keyword evidence="6 9" id="KW-1133">Transmembrane helix</keyword>
<dbReference type="Proteomes" id="UP000551501">
    <property type="component" value="Unassembled WGS sequence"/>
</dbReference>
<dbReference type="Pfam" id="PF02028">
    <property type="entry name" value="BCCT"/>
    <property type="match status" value="1"/>
</dbReference>
<sequence>MGLPVGESSSTPENGRFRPPNPVAKALGIPVNKRVFVGASAGVIAIILWALIDADGADRVISAAVTWVSDELGWFYIGLVVTVVLFVVWAALSRVGGVKLGPDHSKPVYNLFSWTAMLFAAGIGIDLMFFSVAEPVTQWMHPPTGEGQTLEATRQAVVWTLFHYGLIGWSLYALIGMSLGYFAYRYNMPLSLRSGLRPIFGDRLDGILGDSVDIAALLGAIFGLATSLGIGVAQLNVGLDDLFGIAQSHWAQAGLIVVAVAIATLSAVSGVDKGVKRLSEINVVIALGLLLFILIAGSTTYLMNALVQNIGDFASRFPSMALDTFAYQDTGDWKATWTLFFWAWWIAWAPFVGLFLARISRGRTIRQFVFGTLTIPFAFILIWISIFGNSALEIARGNDEFADTAVNRPEEAFYALLHEYPGATVLVVIATFTGLLFYITSADSGALVMSHFSSHVTDNESDAARWVRIFWAVVTGLLTMAMLLIGGITTLQNATVIMGLPFAVVVALMMLGLFRALRDEGDWVASRRDAITHALSHRSSGGTALNWRQRVERLVHYPDADDMRRYSTNIVWPALQDVAAELVKSGMDARTGSAHVDAYDLESYHLDVDFGNGRAFHYQVYPTRHPTPVFGRSPDVSDKFFRLEVFTAQGSEGFNVYGLTKTQISSNVLDHYERHLHYLEAVGDEAAPLSGEQIIDWSADFDDGADEAAAHTDQDEAGREEPAKEES</sequence>
<dbReference type="InterPro" id="IPR000060">
    <property type="entry name" value="BCCT_transptr"/>
</dbReference>
<feature type="transmembrane region" description="Helical" evidence="9">
    <location>
        <begin position="166"/>
        <end position="186"/>
    </location>
</feature>
<keyword evidence="3" id="KW-0813">Transport</keyword>
<feature type="region of interest" description="Disordered" evidence="8">
    <location>
        <begin position="702"/>
        <end position="727"/>
    </location>
</feature>
<feature type="transmembrane region" description="Helical" evidence="9">
    <location>
        <begin position="35"/>
        <end position="52"/>
    </location>
</feature>
<feature type="transmembrane region" description="Helical" evidence="9">
    <location>
        <begin position="112"/>
        <end position="133"/>
    </location>
</feature>
<dbReference type="EMBL" id="JACIFP010000001">
    <property type="protein sequence ID" value="MBB4137722.1"/>
    <property type="molecule type" value="Genomic_DNA"/>
</dbReference>
<comment type="caution">
    <text evidence="10">The sequence shown here is derived from an EMBL/GenBank/DDBJ whole genome shotgun (WGS) entry which is preliminary data.</text>
</comment>
<evidence type="ECO:0000256" key="4">
    <source>
        <dbReference type="ARBA" id="ARBA00022475"/>
    </source>
</evidence>
<evidence type="ECO:0000256" key="8">
    <source>
        <dbReference type="SAM" id="MobiDB-lite"/>
    </source>
</evidence>
<keyword evidence="5 9" id="KW-0812">Transmembrane</keyword>
<comment type="similarity">
    <text evidence="2">Belongs to the BCCT transporter (TC 2.A.15) family.</text>
</comment>
<dbReference type="GO" id="GO:0022857">
    <property type="term" value="F:transmembrane transporter activity"/>
    <property type="evidence" value="ECO:0007669"/>
    <property type="project" value="InterPro"/>
</dbReference>
<dbReference type="GO" id="GO:0005886">
    <property type="term" value="C:plasma membrane"/>
    <property type="evidence" value="ECO:0007669"/>
    <property type="project" value="UniProtKB-SubCell"/>
</dbReference>
<dbReference type="PANTHER" id="PTHR30047">
    <property type="entry name" value="HIGH-AFFINITY CHOLINE TRANSPORT PROTEIN-RELATED"/>
    <property type="match status" value="1"/>
</dbReference>
<evidence type="ECO:0000313" key="11">
    <source>
        <dbReference type="Proteomes" id="UP000551501"/>
    </source>
</evidence>
<reference evidence="10 11" key="1">
    <citation type="submission" date="2020-08" db="EMBL/GenBank/DDBJ databases">
        <title>Sequencing the genomes of 1000 actinobacteria strains.</title>
        <authorList>
            <person name="Klenk H.-P."/>
        </authorList>
    </citation>
    <scope>NUCLEOTIDE SEQUENCE [LARGE SCALE GENOMIC DNA]</scope>
    <source>
        <strain evidence="10 11">DSM 45298</strain>
    </source>
</reference>
<accession>A0A840F1H9</accession>
<dbReference type="AlphaFoldDB" id="A0A840F1H9"/>
<evidence type="ECO:0000256" key="5">
    <source>
        <dbReference type="ARBA" id="ARBA00022692"/>
    </source>
</evidence>
<feature type="transmembrane region" description="Helical" evidence="9">
    <location>
        <begin position="494"/>
        <end position="517"/>
    </location>
</feature>
<evidence type="ECO:0000256" key="1">
    <source>
        <dbReference type="ARBA" id="ARBA00004651"/>
    </source>
</evidence>
<evidence type="ECO:0000256" key="7">
    <source>
        <dbReference type="ARBA" id="ARBA00023136"/>
    </source>
</evidence>
<keyword evidence="7 9" id="KW-0472">Membrane</keyword>
<feature type="transmembrane region" description="Helical" evidence="9">
    <location>
        <begin position="250"/>
        <end position="271"/>
    </location>
</feature>
<feature type="transmembrane region" description="Helical" evidence="9">
    <location>
        <begin position="207"/>
        <end position="230"/>
    </location>
</feature>
<comment type="subcellular location">
    <subcellularLocation>
        <location evidence="1">Cell membrane</location>
        <topology evidence="1">Multi-pass membrane protein</topology>
    </subcellularLocation>
</comment>